<dbReference type="SUPFAM" id="SSF51735">
    <property type="entry name" value="NAD(P)-binding Rossmann-fold domains"/>
    <property type="match status" value="1"/>
</dbReference>
<dbReference type="GO" id="GO:0006633">
    <property type="term" value="P:fatty acid biosynthetic process"/>
    <property type="evidence" value="ECO:0007669"/>
    <property type="project" value="UniProtKB-KW"/>
</dbReference>
<dbReference type="InterPro" id="IPR036291">
    <property type="entry name" value="NAD(P)-bd_dom_sf"/>
</dbReference>
<sequence length="275" mass="29918">MIMNGKKGLIVGIANNKSIAYGIAKACKEQGAKLAFTFLNDSIKKRLEPIANELGSNFIYELDINNNEHLQNLAPMIEKEFGKIDFVVHAVAYAPKEALDDEFINTTKEAFEITMNTSVYSLLSLTKSVLPILNDNGSILTLSYIGGVRFVSHYNVMGVAKAALESSVKYLAHDLGKKNIRVNAISAGPIKTLAASGIGDFRMILKYNEANAPLKRNTTIDDVGKSGMYLLSDLASGVTGEIHYVDCGYNIMGMTDVAQDSEGNVCLVTDLEKHK</sequence>
<evidence type="ECO:0000256" key="3">
    <source>
        <dbReference type="ARBA" id="ARBA00022516"/>
    </source>
</evidence>
<feature type="binding site" evidence="12">
    <location>
        <begin position="18"/>
        <end position="19"/>
    </location>
    <ligand>
        <name>NAD(+)</name>
        <dbReference type="ChEBI" id="CHEBI:57540"/>
    </ligand>
</feature>
<dbReference type="CDD" id="cd05372">
    <property type="entry name" value="ENR_SDR"/>
    <property type="match status" value="1"/>
</dbReference>
<evidence type="ECO:0000256" key="8">
    <source>
        <dbReference type="ARBA" id="ARBA00023160"/>
    </source>
</evidence>
<comment type="caution">
    <text evidence="13">The sequence shown here is derived from an EMBL/GenBank/DDBJ whole genome shotgun (WGS) entry which is preliminary data.</text>
</comment>
<keyword evidence="8 9" id="KW-0275">Fatty acid biosynthesis</keyword>
<organism evidence="13 14">
    <name type="scientific">Campylobacter pinnipediorum subsp. pinnipediorum</name>
    <dbReference type="NCBI Taxonomy" id="1660067"/>
    <lineage>
        <taxon>Bacteria</taxon>
        <taxon>Pseudomonadati</taxon>
        <taxon>Campylobacterota</taxon>
        <taxon>Epsilonproteobacteria</taxon>
        <taxon>Campylobacterales</taxon>
        <taxon>Campylobacteraceae</taxon>
        <taxon>Campylobacter</taxon>
    </lineage>
</organism>
<evidence type="ECO:0000256" key="4">
    <source>
        <dbReference type="ARBA" id="ARBA00022832"/>
    </source>
</evidence>
<feature type="active site" description="Proton acceptor" evidence="10">
    <location>
        <position position="154"/>
    </location>
</feature>
<feature type="binding site" evidence="12">
    <location>
        <position position="161"/>
    </location>
    <ligand>
        <name>NAD(+)</name>
        <dbReference type="ChEBI" id="CHEBI:57540"/>
    </ligand>
</feature>
<dbReference type="GO" id="GO:0004318">
    <property type="term" value="F:enoyl-[acyl-carrier-protein] reductase (NADH) activity"/>
    <property type="evidence" value="ECO:0007669"/>
    <property type="project" value="UniProtKB-EC"/>
</dbReference>
<gene>
    <name evidence="13" type="ORF">BFG04_02375</name>
</gene>
<keyword evidence="3 9" id="KW-0444">Lipid biosynthesis</keyword>
<evidence type="ECO:0000256" key="9">
    <source>
        <dbReference type="PIRNR" id="PIRNR000094"/>
    </source>
</evidence>
<protein>
    <recommendedName>
        <fullName evidence="9">Enoyl-[acyl-carrier-protein] reductase [NADH]</fullName>
        <ecNumber evidence="9">1.3.1.9</ecNumber>
    </recommendedName>
</protein>
<dbReference type="Pfam" id="PF13561">
    <property type="entry name" value="adh_short_C2"/>
    <property type="match status" value="1"/>
</dbReference>
<evidence type="ECO:0000256" key="5">
    <source>
        <dbReference type="ARBA" id="ARBA00023002"/>
    </source>
</evidence>
<comment type="pathway">
    <text evidence="1">Lipid metabolism; fatty acid biosynthesis.</text>
</comment>
<feature type="binding site" evidence="12">
    <location>
        <position position="91"/>
    </location>
    <ligand>
        <name>NAD(+)</name>
        <dbReference type="ChEBI" id="CHEBI:57540"/>
    </ligand>
</feature>
<reference evidence="13 14" key="1">
    <citation type="submission" date="2016-08" db="EMBL/GenBank/DDBJ databases">
        <title>Campylobacter species from sea mammals.</title>
        <authorList>
            <person name="Gilbert M.J."/>
            <person name="Byrne B.A."/>
            <person name="Zomer A.L."/>
            <person name="Wagenaar J.A."/>
        </authorList>
    </citation>
    <scope>NUCLEOTIDE SEQUENCE [LARGE SCALE GENOMIC DNA]</scope>
    <source>
        <strain evidence="13 14">1105248</strain>
    </source>
</reference>
<name>A0AAX0LA61_9BACT</name>
<comment type="similarity">
    <text evidence="2 9">Belongs to the short-chain dehydrogenases/reductases (SDR) family. FabI subfamily.</text>
</comment>
<keyword evidence="4" id="KW-0276">Fatty acid metabolism</keyword>
<dbReference type="Proteomes" id="UP000189728">
    <property type="component" value="Unassembled WGS sequence"/>
</dbReference>
<dbReference type="AlphaFoldDB" id="A0AAX0LA61"/>
<dbReference type="NCBIfam" id="NF006266">
    <property type="entry name" value="PRK08415.1"/>
    <property type="match status" value="1"/>
</dbReference>
<dbReference type="FunFam" id="1.10.8.400:FF:000001">
    <property type="entry name" value="Enoyl-[acyl-carrier-protein] reductase [NADH]"/>
    <property type="match status" value="1"/>
</dbReference>
<proteinExistence type="inferred from homology"/>
<dbReference type="RefSeq" id="WP_078415390.1">
    <property type="nucleotide sequence ID" value="NZ_MCRK01000024.1"/>
</dbReference>
<dbReference type="EC" id="1.3.1.9" evidence="9"/>
<dbReference type="PRINTS" id="PR00081">
    <property type="entry name" value="GDHRDH"/>
</dbReference>
<accession>A0AAX0LA61</accession>
<feature type="binding site" evidence="11">
    <location>
        <position position="94"/>
    </location>
    <ligand>
        <name>substrate</name>
    </ligand>
</feature>
<dbReference type="Gene3D" id="3.40.50.720">
    <property type="entry name" value="NAD(P)-binding Rossmann-like Domain"/>
    <property type="match status" value="1"/>
</dbReference>
<keyword evidence="5 9" id="KW-0560">Oxidoreductase</keyword>
<evidence type="ECO:0000313" key="14">
    <source>
        <dbReference type="Proteomes" id="UP000189728"/>
    </source>
</evidence>
<evidence type="ECO:0000256" key="11">
    <source>
        <dbReference type="PIRSR" id="PIRSR000094-2"/>
    </source>
</evidence>
<dbReference type="PANTHER" id="PTHR43159">
    <property type="entry name" value="ENOYL-[ACYL-CARRIER-PROTEIN] REDUCTASE"/>
    <property type="match status" value="1"/>
</dbReference>
<keyword evidence="7" id="KW-0443">Lipid metabolism</keyword>
<evidence type="ECO:0000256" key="10">
    <source>
        <dbReference type="PIRSR" id="PIRSR000094-1"/>
    </source>
</evidence>
<feature type="binding site" evidence="12">
    <location>
        <position position="12"/>
    </location>
    <ligand>
        <name>NAD(+)</name>
        <dbReference type="ChEBI" id="CHEBI:57540"/>
    </ligand>
</feature>
<evidence type="ECO:0000256" key="12">
    <source>
        <dbReference type="PIRSR" id="PIRSR000094-3"/>
    </source>
</evidence>
<keyword evidence="6 9" id="KW-0520">NAD</keyword>
<dbReference type="InterPro" id="IPR014358">
    <property type="entry name" value="Enoyl-ACP_Rdtase_NADH"/>
</dbReference>
<dbReference type="InterPro" id="IPR002347">
    <property type="entry name" value="SDR_fam"/>
</dbReference>
<evidence type="ECO:0000256" key="6">
    <source>
        <dbReference type="ARBA" id="ARBA00023027"/>
    </source>
</evidence>
<dbReference type="FunFam" id="3.40.50.720:FF:000054">
    <property type="entry name" value="Enoyl-[acyl-carrier-protein] reductase [NADH]"/>
    <property type="match status" value="1"/>
</dbReference>
<dbReference type="Gene3D" id="1.10.8.400">
    <property type="entry name" value="Enoyl acyl carrier protein reductase"/>
    <property type="match status" value="1"/>
</dbReference>
<dbReference type="PIRSF" id="PIRSF000094">
    <property type="entry name" value="Enoyl-ACP_rdct"/>
    <property type="match status" value="1"/>
</dbReference>
<evidence type="ECO:0000313" key="13">
    <source>
        <dbReference type="EMBL" id="OPA78891.1"/>
    </source>
</evidence>
<dbReference type="EMBL" id="MCRK01000024">
    <property type="protein sequence ID" value="OPA78891.1"/>
    <property type="molecule type" value="Genomic_DNA"/>
</dbReference>
<feature type="binding site" evidence="12">
    <location>
        <begin position="190"/>
        <end position="194"/>
    </location>
    <ligand>
        <name>NAD(+)</name>
        <dbReference type="ChEBI" id="CHEBI:57540"/>
    </ligand>
</feature>
<dbReference type="PANTHER" id="PTHR43159:SF2">
    <property type="entry name" value="ENOYL-[ACYL-CARRIER-PROTEIN] REDUCTASE [NADH], CHLOROPLASTIC"/>
    <property type="match status" value="1"/>
</dbReference>
<evidence type="ECO:0000256" key="1">
    <source>
        <dbReference type="ARBA" id="ARBA00005194"/>
    </source>
</evidence>
<evidence type="ECO:0000256" key="2">
    <source>
        <dbReference type="ARBA" id="ARBA00009233"/>
    </source>
</evidence>
<comment type="catalytic activity">
    <reaction evidence="9">
        <text>a 2,3-saturated acyl-[ACP] + NAD(+) = a (2E)-enoyl-[ACP] + NADH + H(+)</text>
        <dbReference type="Rhea" id="RHEA:10240"/>
        <dbReference type="Rhea" id="RHEA-COMP:9925"/>
        <dbReference type="Rhea" id="RHEA-COMP:9926"/>
        <dbReference type="ChEBI" id="CHEBI:15378"/>
        <dbReference type="ChEBI" id="CHEBI:57540"/>
        <dbReference type="ChEBI" id="CHEBI:57945"/>
        <dbReference type="ChEBI" id="CHEBI:78784"/>
        <dbReference type="ChEBI" id="CHEBI:78785"/>
        <dbReference type="EC" id="1.3.1.9"/>
    </reaction>
</comment>
<evidence type="ECO:0000256" key="7">
    <source>
        <dbReference type="ARBA" id="ARBA00023098"/>
    </source>
</evidence>
<feature type="active site" description="Proton acceptor" evidence="10">
    <location>
        <position position="144"/>
    </location>
</feature>